<dbReference type="AlphaFoldDB" id="V6IVV7"/>
<dbReference type="PATRIC" id="fig|1395513.3.peg.2602"/>
<evidence type="ECO:0000313" key="2">
    <source>
        <dbReference type="Proteomes" id="UP000018296"/>
    </source>
</evidence>
<reference evidence="1 2" key="1">
    <citation type="journal article" date="2013" name="Genome Announc.">
        <title>Genome Sequence of Sporolactobacillus laevolacticus DSM442, an Efficient Polymer-Grade D-Lactate Producer from Agricultural Waste Cottonseed as a Nitrogen Source.</title>
        <authorList>
            <person name="Wang H."/>
            <person name="Wang L."/>
            <person name="Ju J."/>
            <person name="Yu B."/>
            <person name="Ma Y."/>
        </authorList>
    </citation>
    <scope>NUCLEOTIDE SEQUENCE [LARGE SCALE GENOMIC DNA]</scope>
    <source>
        <strain evidence="1 2">DSM 442</strain>
    </source>
</reference>
<dbReference type="Pfam" id="PF17400">
    <property type="entry name" value="DUF5406"/>
    <property type="match status" value="1"/>
</dbReference>
<protein>
    <submittedName>
        <fullName evidence="1">Uncharacterized protein</fullName>
    </submittedName>
</protein>
<gene>
    <name evidence="1" type="ORF">P343_12820</name>
</gene>
<comment type="caution">
    <text evidence="1">The sequence shown here is derived from an EMBL/GenBank/DDBJ whole genome shotgun (WGS) entry which is preliminary data.</text>
</comment>
<dbReference type="InterPro" id="IPR035387">
    <property type="entry name" value="DUF5406"/>
</dbReference>
<name>V6IVV7_9BACL</name>
<organism evidence="1 2">
    <name type="scientific">Sporolactobacillus laevolacticus DSM 442</name>
    <dbReference type="NCBI Taxonomy" id="1395513"/>
    <lineage>
        <taxon>Bacteria</taxon>
        <taxon>Bacillati</taxon>
        <taxon>Bacillota</taxon>
        <taxon>Bacilli</taxon>
        <taxon>Bacillales</taxon>
        <taxon>Sporolactobacillaceae</taxon>
        <taxon>Sporolactobacillus</taxon>
    </lineage>
</organism>
<dbReference type="STRING" id="1395513.P343_12820"/>
<proteinExistence type="predicted"/>
<dbReference type="EMBL" id="AWTC01000013">
    <property type="protein sequence ID" value="EST11280.1"/>
    <property type="molecule type" value="Genomic_DNA"/>
</dbReference>
<keyword evidence="2" id="KW-1185">Reference proteome</keyword>
<dbReference type="RefSeq" id="WP_023510804.1">
    <property type="nucleotide sequence ID" value="NZ_AWTC01000013.1"/>
</dbReference>
<accession>V6IVV7</accession>
<dbReference type="Proteomes" id="UP000018296">
    <property type="component" value="Unassembled WGS sequence"/>
</dbReference>
<sequence length="118" mass="13278">MDKYMGEGLLTRYGNHDVKVKLQWGKYKGEVVTSLGGNSIGASVIQTIASMLEDGDMSFKRTAVNEKHIEFEQDDGKQYGYPKHFNLYDGDDVLKIDALDGECITGIEIIDFQEEKHV</sequence>
<evidence type="ECO:0000313" key="1">
    <source>
        <dbReference type="EMBL" id="EST11280.1"/>
    </source>
</evidence>